<keyword evidence="2" id="KW-0378">Hydrolase</keyword>
<dbReference type="GO" id="GO:0016787">
    <property type="term" value="F:hydrolase activity"/>
    <property type="evidence" value="ECO:0007669"/>
    <property type="project" value="UniProtKB-KW"/>
</dbReference>
<feature type="domain" description="Helicase ATP-binding" evidence="5">
    <location>
        <begin position="1"/>
        <end position="113"/>
    </location>
</feature>
<keyword evidence="1" id="KW-0547">Nucleotide-binding</keyword>
<keyword evidence="4" id="KW-0067">ATP-binding</keyword>
<evidence type="ECO:0000256" key="2">
    <source>
        <dbReference type="ARBA" id="ARBA00022801"/>
    </source>
</evidence>
<dbReference type="PROSITE" id="PS51192">
    <property type="entry name" value="HELICASE_ATP_BIND_1"/>
    <property type="match status" value="1"/>
</dbReference>
<name>A0A6G3MEJ0_HENSL</name>
<dbReference type="InterPro" id="IPR027417">
    <property type="entry name" value="P-loop_NTPase"/>
</dbReference>
<evidence type="ECO:0000259" key="5">
    <source>
        <dbReference type="PROSITE" id="PS51192"/>
    </source>
</evidence>
<dbReference type="InterPro" id="IPR014001">
    <property type="entry name" value="Helicase_ATP-bd"/>
</dbReference>
<dbReference type="EMBL" id="GHBP01000607">
    <property type="protein sequence ID" value="NDJ92393.1"/>
    <property type="molecule type" value="Transcribed_RNA"/>
</dbReference>
<dbReference type="Pfam" id="PF00271">
    <property type="entry name" value="Helicase_C"/>
    <property type="match status" value="1"/>
</dbReference>
<sequence>MELAQFTHVKVYPLTGGTKISEDVENIRNKAQILITTPGRITNFCTRNLIDISQTSTICIDEADSIIRNGQNPIIDSILSKIPTKCQFLLFSATFPRVIASFRDKYMKNTVEINTMKEFTLKGVTQFYAFTEEKDKISCVYTLLSKLQINQCIIFCNSINRVRLLTEKLMGLSMSCRSIHSKMPQSERVSIFEDFKLAKFRILVCTGLAYFIIIDVFNRGIDIQAVNVVINFDLPTKSATYLHRIGRSGRFGHIGIGISFVSDHDKEDFLRISKELSTNINPIPKNAEISKNLYVSNIPVQ</sequence>
<keyword evidence="3 7" id="KW-0347">Helicase</keyword>
<dbReference type="CDD" id="cd18787">
    <property type="entry name" value="SF2_C_DEAD"/>
    <property type="match status" value="1"/>
</dbReference>
<dbReference type="GO" id="GO:0003676">
    <property type="term" value="F:nucleic acid binding"/>
    <property type="evidence" value="ECO:0007669"/>
    <property type="project" value="InterPro"/>
</dbReference>
<evidence type="ECO:0000256" key="3">
    <source>
        <dbReference type="ARBA" id="ARBA00022806"/>
    </source>
</evidence>
<dbReference type="AlphaFoldDB" id="A0A6G3MEJ0"/>
<dbReference type="InterPro" id="IPR001650">
    <property type="entry name" value="Helicase_C-like"/>
</dbReference>
<accession>A0A6G3MEJ0</accession>
<dbReference type="Gene3D" id="3.40.50.300">
    <property type="entry name" value="P-loop containing nucleotide triphosphate hydrolases"/>
    <property type="match status" value="2"/>
</dbReference>
<dbReference type="GO" id="GO:0005524">
    <property type="term" value="F:ATP binding"/>
    <property type="evidence" value="ECO:0007669"/>
    <property type="project" value="UniProtKB-KW"/>
</dbReference>
<protein>
    <submittedName>
        <fullName evidence="7">Putative ATP-dependent RNA helicase ddx6 (Trinotate prediction)</fullName>
    </submittedName>
</protein>
<dbReference type="SUPFAM" id="SSF52540">
    <property type="entry name" value="P-loop containing nucleoside triphosphate hydrolases"/>
    <property type="match status" value="1"/>
</dbReference>
<dbReference type="GO" id="GO:0004386">
    <property type="term" value="F:helicase activity"/>
    <property type="evidence" value="ECO:0007669"/>
    <property type="project" value="UniProtKB-KW"/>
</dbReference>
<reference evidence="7" key="1">
    <citation type="submission" date="2018-11" db="EMBL/GenBank/DDBJ databases">
        <title>Henneguya salminicola genome and transcriptome.</title>
        <authorList>
            <person name="Yahalomi D."/>
            <person name="Atkinson S.D."/>
            <person name="Neuhof M."/>
            <person name="Chang E.S."/>
            <person name="Philippe H."/>
            <person name="Cartwright P."/>
            <person name="Bartholomew J.L."/>
            <person name="Huchon D."/>
        </authorList>
    </citation>
    <scope>NUCLEOTIDE SEQUENCE</scope>
    <source>
        <strain evidence="7">Hz1</strain>
        <tissue evidence="7">Whole</tissue>
    </source>
</reference>
<evidence type="ECO:0000259" key="6">
    <source>
        <dbReference type="PROSITE" id="PS51194"/>
    </source>
</evidence>
<evidence type="ECO:0000313" key="7">
    <source>
        <dbReference type="EMBL" id="NDJ92393.1"/>
    </source>
</evidence>
<evidence type="ECO:0000256" key="1">
    <source>
        <dbReference type="ARBA" id="ARBA00022741"/>
    </source>
</evidence>
<dbReference type="Pfam" id="PF00270">
    <property type="entry name" value="DEAD"/>
    <property type="match status" value="1"/>
</dbReference>
<feature type="domain" description="Helicase C-terminal" evidence="6">
    <location>
        <begin position="123"/>
        <end position="291"/>
    </location>
</feature>
<dbReference type="PANTHER" id="PTHR47960">
    <property type="entry name" value="DEAD-BOX ATP-DEPENDENT RNA HELICASE 50"/>
    <property type="match status" value="1"/>
</dbReference>
<evidence type="ECO:0000256" key="4">
    <source>
        <dbReference type="ARBA" id="ARBA00022840"/>
    </source>
</evidence>
<dbReference type="InterPro" id="IPR011545">
    <property type="entry name" value="DEAD/DEAH_box_helicase_dom"/>
</dbReference>
<dbReference type="SMART" id="SM00490">
    <property type="entry name" value="HELICc"/>
    <property type="match status" value="1"/>
</dbReference>
<proteinExistence type="predicted"/>
<organism evidence="7">
    <name type="scientific">Henneguya salminicola</name>
    <name type="common">Myxosporean</name>
    <dbReference type="NCBI Taxonomy" id="69463"/>
    <lineage>
        <taxon>Eukaryota</taxon>
        <taxon>Metazoa</taxon>
        <taxon>Cnidaria</taxon>
        <taxon>Myxozoa</taxon>
        <taxon>Myxosporea</taxon>
        <taxon>Bivalvulida</taxon>
        <taxon>Platysporina</taxon>
        <taxon>Myxobolidae</taxon>
        <taxon>Henneguya</taxon>
    </lineage>
</organism>
<dbReference type="PROSITE" id="PS51194">
    <property type="entry name" value="HELICASE_CTER"/>
    <property type="match status" value="1"/>
</dbReference>